<keyword evidence="2" id="KW-1003">Cell membrane</keyword>
<dbReference type="Proteomes" id="UP000307768">
    <property type="component" value="Unassembled WGS sequence"/>
</dbReference>
<dbReference type="GO" id="GO:0005886">
    <property type="term" value="C:plasma membrane"/>
    <property type="evidence" value="ECO:0007669"/>
    <property type="project" value="UniProtKB-SubCell"/>
</dbReference>
<feature type="transmembrane region" description="Helical" evidence="7">
    <location>
        <begin position="69"/>
        <end position="90"/>
    </location>
</feature>
<evidence type="ECO:0000256" key="7">
    <source>
        <dbReference type="SAM" id="Phobius"/>
    </source>
</evidence>
<evidence type="ECO:0000256" key="1">
    <source>
        <dbReference type="ARBA" id="ARBA00004651"/>
    </source>
</evidence>
<comment type="subcellular location">
    <subcellularLocation>
        <location evidence="1">Cell membrane</location>
        <topology evidence="1">Multi-pass membrane protein</topology>
    </subcellularLocation>
</comment>
<name>A0A5Q6RWE0_9ACTN</name>
<comment type="caution">
    <text evidence="8">The sequence shown here is derived from an EMBL/GenBank/DDBJ whole genome shotgun (WGS) entry which is preliminary data.</text>
</comment>
<organism evidence="8 9">
    <name type="scientific">Mumia zhuanghuii</name>
    <dbReference type="NCBI Taxonomy" id="2585211"/>
    <lineage>
        <taxon>Bacteria</taxon>
        <taxon>Bacillati</taxon>
        <taxon>Actinomycetota</taxon>
        <taxon>Actinomycetes</taxon>
        <taxon>Propionibacteriales</taxon>
        <taxon>Nocardioidaceae</taxon>
        <taxon>Mumia</taxon>
    </lineage>
</organism>
<reference evidence="8 9" key="1">
    <citation type="submission" date="2019-09" db="EMBL/GenBank/DDBJ databases">
        <title>Mumia zhuanghuii sp. nov. isolated from the intestinal contents of plateau pika (Ochotona curzoniae) in the Qinghai-Tibet plateau of China.</title>
        <authorList>
            <person name="Tian Z."/>
        </authorList>
    </citation>
    <scope>NUCLEOTIDE SEQUENCE [LARGE SCALE GENOMIC DNA]</scope>
    <source>
        <strain evidence="9">350</strain>
    </source>
</reference>
<evidence type="ECO:0000256" key="4">
    <source>
        <dbReference type="ARBA" id="ARBA00022989"/>
    </source>
</evidence>
<evidence type="ECO:0000256" key="6">
    <source>
        <dbReference type="SAM" id="MobiDB-lite"/>
    </source>
</evidence>
<protein>
    <submittedName>
        <fullName evidence="8">YihY/virulence factor BrkB family protein</fullName>
    </submittedName>
</protein>
<dbReference type="PANTHER" id="PTHR30213:SF1">
    <property type="entry name" value="INNER MEMBRANE PROTEIN YHJD"/>
    <property type="match status" value="1"/>
</dbReference>
<proteinExistence type="predicted"/>
<feature type="transmembrane region" description="Helical" evidence="7">
    <location>
        <begin position="220"/>
        <end position="242"/>
    </location>
</feature>
<sequence>MTRRAGSRTWSSSWADAERTRGSGGSMIGRAKAAFAALRRRSTFVDHVVRTIQHFGAVRGSILAGGITYFGFLSIFPILALAFFVVGYISEYFPNADDALETAISQILPGIVTTEDPPPAGQISFDQIAATRNIAGVIGALGVLYTGLGFVSNLRSSLEVAFGVSKQRAYGFVPGKLRDLATLALVGLMILLSVGISSAVTQNASTLLDTIGIRSSTAAVAVGVLSVLLGIASSTVLFFVIYKLLPHTDVPARAMWSGALLAAIGFEIIKQLAAFLLGAAAGGALASLALSVTLLVWIYYFAQLTVYGASWSVMAPASRRRPTAVVPRVVPVVGGSAASPLGLPAVPALETQRDEAVTTSRVLLLLGGAALGAWAWGRHGRQKDES</sequence>
<feature type="transmembrane region" description="Helical" evidence="7">
    <location>
        <begin position="279"/>
        <end position="302"/>
    </location>
</feature>
<keyword evidence="3 7" id="KW-0812">Transmembrane</keyword>
<evidence type="ECO:0000313" key="9">
    <source>
        <dbReference type="Proteomes" id="UP000307768"/>
    </source>
</evidence>
<keyword evidence="5 7" id="KW-0472">Membrane</keyword>
<keyword evidence="4 7" id="KW-1133">Transmembrane helix</keyword>
<evidence type="ECO:0000256" key="2">
    <source>
        <dbReference type="ARBA" id="ARBA00022475"/>
    </source>
</evidence>
<dbReference type="InterPro" id="IPR017039">
    <property type="entry name" value="Virul_fac_BrkB"/>
</dbReference>
<evidence type="ECO:0000313" key="8">
    <source>
        <dbReference type="EMBL" id="KAA1422382.1"/>
    </source>
</evidence>
<feature type="transmembrane region" description="Helical" evidence="7">
    <location>
        <begin position="254"/>
        <end position="273"/>
    </location>
</feature>
<gene>
    <name evidence="8" type="ORF">FE697_014610</name>
</gene>
<dbReference type="Pfam" id="PF03631">
    <property type="entry name" value="Virul_fac_BrkB"/>
    <property type="match status" value="1"/>
</dbReference>
<dbReference type="OrthoDB" id="4127374at2"/>
<evidence type="ECO:0000256" key="5">
    <source>
        <dbReference type="ARBA" id="ARBA00023136"/>
    </source>
</evidence>
<accession>A0A5Q6RWE0</accession>
<feature type="region of interest" description="Disordered" evidence="6">
    <location>
        <begin position="1"/>
        <end position="26"/>
    </location>
</feature>
<evidence type="ECO:0000256" key="3">
    <source>
        <dbReference type="ARBA" id="ARBA00022692"/>
    </source>
</evidence>
<dbReference type="PANTHER" id="PTHR30213">
    <property type="entry name" value="INNER MEMBRANE PROTEIN YHJD"/>
    <property type="match status" value="1"/>
</dbReference>
<dbReference type="EMBL" id="VDFQ02000004">
    <property type="protein sequence ID" value="KAA1422382.1"/>
    <property type="molecule type" value="Genomic_DNA"/>
</dbReference>
<feature type="transmembrane region" description="Helical" evidence="7">
    <location>
        <begin position="177"/>
        <end position="200"/>
    </location>
</feature>
<dbReference type="AlphaFoldDB" id="A0A5Q6RWE0"/>
<feature type="transmembrane region" description="Helical" evidence="7">
    <location>
        <begin position="134"/>
        <end position="156"/>
    </location>
</feature>